<dbReference type="GO" id="GO:0004803">
    <property type="term" value="F:transposase activity"/>
    <property type="evidence" value="ECO:0007669"/>
    <property type="project" value="InterPro"/>
</dbReference>
<dbReference type="InterPro" id="IPR036515">
    <property type="entry name" value="Transposase_17_sf"/>
</dbReference>
<dbReference type="GO" id="GO:0005524">
    <property type="term" value="F:ATP binding"/>
    <property type="evidence" value="ECO:0007669"/>
    <property type="project" value="InterPro"/>
</dbReference>
<proteinExistence type="predicted"/>
<accession>A0A4P8L6E0</accession>
<dbReference type="GO" id="GO:0043565">
    <property type="term" value="F:sequence-specific DNA binding"/>
    <property type="evidence" value="ECO:0007669"/>
    <property type="project" value="InterPro"/>
</dbReference>
<dbReference type="InterPro" id="IPR010921">
    <property type="entry name" value="Trp_repressor/repl_initiator"/>
</dbReference>
<reference evidence="3 4" key="1">
    <citation type="submission" date="2019-05" db="EMBL/GenBank/DDBJ databases">
        <title>The Complete Genome Sequence of the n-alkane-degrading Desulfoglaeba alkanexedens ALDC reveals multiple alkylsuccinate synthase gene clusters.</title>
        <authorList>
            <person name="Callaghan A.V."/>
            <person name="Davidova I.A."/>
            <person name="Duncan K.E."/>
            <person name="Morris B."/>
            <person name="McInerney M.J."/>
        </authorList>
    </citation>
    <scope>NUCLEOTIDE SEQUENCE [LARGE SCALE GENOMIC DNA]</scope>
    <source>
        <strain evidence="3 4">ALDC</strain>
    </source>
</reference>
<dbReference type="SUPFAM" id="SSF48295">
    <property type="entry name" value="TrpR-like"/>
    <property type="match status" value="1"/>
</dbReference>
<name>A0A4P8L6E0_9BACT</name>
<dbReference type="Pfam" id="PF01797">
    <property type="entry name" value="Y1_Tnp"/>
    <property type="match status" value="1"/>
</dbReference>
<dbReference type="Gene3D" id="1.10.1750.10">
    <property type="match status" value="1"/>
</dbReference>
<keyword evidence="4" id="KW-1185">Reference proteome</keyword>
<dbReference type="PANTHER" id="PTHR34322">
    <property type="entry name" value="TRANSPOSASE, Y1_TNP DOMAIN-CONTAINING"/>
    <property type="match status" value="1"/>
</dbReference>
<dbReference type="GO" id="GO:0006313">
    <property type="term" value="P:DNA transposition"/>
    <property type="evidence" value="ECO:0007669"/>
    <property type="project" value="InterPro"/>
</dbReference>
<dbReference type="GO" id="GO:0006275">
    <property type="term" value="P:regulation of DNA replication"/>
    <property type="evidence" value="ECO:0007669"/>
    <property type="project" value="InterPro"/>
</dbReference>
<dbReference type="InterPro" id="IPR002686">
    <property type="entry name" value="Transposase_17"/>
</dbReference>
<evidence type="ECO:0000313" key="4">
    <source>
        <dbReference type="Proteomes" id="UP000298602"/>
    </source>
</evidence>
<dbReference type="OrthoDB" id="5470339at2"/>
<feature type="domain" description="Transposase IS200-like" evidence="2">
    <location>
        <begin position="9"/>
        <end position="123"/>
    </location>
</feature>
<evidence type="ECO:0000259" key="2">
    <source>
        <dbReference type="SMART" id="SM01321"/>
    </source>
</evidence>
<dbReference type="Gene3D" id="3.30.70.1290">
    <property type="entry name" value="Transposase IS200-like"/>
    <property type="match status" value="1"/>
</dbReference>
<sequence length="335" mass="38483">MPRAARLDTPGILQHVMIRGIERRKIFRNDDDRKDMLNRLATLLPETGTVCYAWAFLDNHAHFLFRSGPRGIAVLMRRLLTGYVIGFNRRHRRCGQLFQNRYKSIICQEDAYLKQLVAYIHLNPLRARLVNDLAQLADYPYCGHAAVLGRWPVCWQDTEYVLRQFSENLKAARRKYQEYVTRNAALGRQPELVSGSVSRKTSGWKEVRQGQHKGLERRMRDSRILGEPGFVHSVLAEARQSLDRGYFLRSQGWDFDRVLARAASVFDVPVTDVLRSGRQRPRALARSLACFWAVRELGLPSAELARRFGMTAAGVNYAVRRGEGLASERKLVLDE</sequence>
<dbReference type="EMBL" id="CP040098">
    <property type="protein sequence ID" value="QCQ23323.1"/>
    <property type="molecule type" value="Genomic_DNA"/>
</dbReference>
<reference evidence="3 4" key="2">
    <citation type="submission" date="2019-05" db="EMBL/GenBank/DDBJ databases">
        <authorList>
            <person name="Suflita J.M."/>
            <person name="Marks C.R."/>
        </authorList>
    </citation>
    <scope>NUCLEOTIDE SEQUENCE [LARGE SCALE GENOMIC DNA]</scope>
    <source>
        <strain evidence="3 4">ALDC</strain>
    </source>
</reference>
<gene>
    <name evidence="3" type="ORF">FDQ92_14785</name>
</gene>
<dbReference type="SMART" id="SM01321">
    <property type="entry name" value="Y1_Tnp"/>
    <property type="match status" value="1"/>
</dbReference>
<dbReference type="GO" id="GO:0006270">
    <property type="term" value="P:DNA replication initiation"/>
    <property type="evidence" value="ECO:0007669"/>
    <property type="project" value="InterPro"/>
</dbReference>
<evidence type="ECO:0000259" key="1">
    <source>
        <dbReference type="SMART" id="SM00760"/>
    </source>
</evidence>
<protein>
    <submittedName>
        <fullName evidence="3">Transposase</fullName>
    </submittedName>
</protein>
<evidence type="ECO:0000313" key="3">
    <source>
        <dbReference type="EMBL" id="QCQ23323.1"/>
    </source>
</evidence>
<dbReference type="RefSeq" id="WP_137425602.1">
    <property type="nucleotide sequence ID" value="NZ_CP040098.1"/>
</dbReference>
<dbReference type="Proteomes" id="UP000298602">
    <property type="component" value="Chromosome"/>
</dbReference>
<dbReference type="KEGG" id="dax:FDQ92_14785"/>
<organism evidence="3 4">
    <name type="scientific">Desulfoglaeba alkanexedens ALDC</name>
    <dbReference type="NCBI Taxonomy" id="980445"/>
    <lineage>
        <taxon>Bacteria</taxon>
        <taxon>Pseudomonadati</taxon>
        <taxon>Thermodesulfobacteriota</taxon>
        <taxon>Syntrophobacteria</taxon>
        <taxon>Syntrophobacterales</taxon>
        <taxon>Syntrophobacteraceae</taxon>
        <taxon>Desulfoglaeba</taxon>
    </lineage>
</organism>
<dbReference type="AlphaFoldDB" id="A0A4P8L6E0"/>
<dbReference type="PANTHER" id="PTHR34322:SF2">
    <property type="entry name" value="TRANSPOSASE IS200-LIKE DOMAIN-CONTAINING PROTEIN"/>
    <property type="match status" value="1"/>
</dbReference>
<dbReference type="SMART" id="SM00760">
    <property type="entry name" value="Bac_DnaA_C"/>
    <property type="match status" value="1"/>
</dbReference>
<dbReference type="InterPro" id="IPR013159">
    <property type="entry name" value="DnaA_C"/>
</dbReference>
<dbReference type="SUPFAM" id="SSF143422">
    <property type="entry name" value="Transposase IS200-like"/>
    <property type="match status" value="1"/>
</dbReference>
<feature type="domain" description="Chromosomal replication initiator DnaA C-terminal" evidence="1">
    <location>
        <begin position="254"/>
        <end position="322"/>
    </location>
</feature>